<keyword evidence="3" id="KW-1185">Reference proteome</keyword>
<gene>
    <name evidence="2" type="ORF">ABH309_12090</name>
</gene>
<evidence type="ECO:0000313" key="2">
    <source>
        <dbReference type="EMBL" id="MEO3955203.1"/>
    </source>
</evidence>
<reference evidence="2 3" key="1">
    <citation type="submission" date="2024-05" db="EMBL/GenBank/DDBJ databases">
        <authorList>
            <person name="De Oliveira J.P."/>
            <person name="Noriler S.A."/>
            <person name="De Oliveira A.G."/>
            <person name="Sipoli D.S."/>
        </authorList>
    </citation>
    <scope>NUCLEOTIDE SEQUENCE [LARGE SCALE GENOMIC DNA]</scope>
    <source>
        <strain evidence="2 3">LABIM186</strain>
    </source>
</reference>
<accession>A0ABV0H531</accession>
<proteinExistence type="predicted"/>
<sequence>MVSRVLWGLFSLLLLGGQAWAESNPVILTVSGKIGVFTNKDKMAYEFRAKDFQALKQHDIVTKTSWTPVSTFSGPLMRDILAKVRASGLKVKFQALNDYAYSIDRREFDKYNVILARSMNKKQLEVKDRGPLWIMYPIADMPIAAKGPQLDAKLVWQVDRIVVY</sequence>
<feature type="signal peptide" evidence="1">
    <location>
        <begin position="1"/>
        <end position="21"/>
    </location>
</feature>
<keyword evidence="1" id="KW-0732">Signal</keyword>
<dbReference type="SUPFAM" id="SSF56524">
    <property type="entry name" value="Oxidoreductase molybdopterin-binding domain"/>
    <property type="match status" value="1"/>
</dbReference>
<dbReference type="InterPro" id="IPR036374">
    <property type="entry name" value="OxRdtase_Mopterin-bd_sf"/>
</dbReference>
<comment type="caution">
    <text evidence="2">The sequence shown here is derived from an EMBL/GenBank/DDBJ whole genome shotgun (WGS) entry which is preliminary data.</text>
</comment>
<dbReference type="EMBL" id="JBDQQU010000011">
    <property type="protein sequence ID" value="MEO3955203.1"/>
    <property type="molecule type" value="Genomic_DNA"/>
</dbReference>
<dbReference type="Gene3D" id="3.90.420.10">
    <property type="entry name" value="Oxidoreductase, molybdopterin-binding domain"/>
    <property type="match status" value="1"/>
</dbReference>
<evidence type="ECO:0000256" key="1">
    <source>
        <dbReference type="SAM" id="SignalP"/>
    </source>
</evidence>
<protein>
    <submittedName>
        <fullName evidence="2">Oxidoreductase</fullName>
    </submittedName>
</protein>
<organism evidence="2 3">
    <name type="scientific">Chromobacterium piscinae</name>
    <dbReference type="NCBI Taxonomy" id="686831"/>
    <lineage>
        <taxon>Bacteria</taxon>
        <taxon>Pseudomonadati</taxon>
        <taxon>Pseudomonadota</taxon>
        <taxon>Betaproteobacteria</taxon>
        <taxon>Neisseriales</taxon>
        <taxon>Chromobacteriaceae</taxon>
        <taxon>Chromobacterium</taxon>
    </lineage>
</organism>
<name>A0ABV0H531_9NEIS</name>
<dbReference type="Proteomes" id="UP001438292">
    <property type="component" value="Unassembled WGS sequence"/>
</dbReference>
<dbReference type="RefSeq" id="WP_346560391.1">
    <property type="nucleotide sequence ID" value="NZ_JBDJPN010000003.1"/>
</dbReference>
<evidence type="ECO:0000313" key="3">
    <source>
        <dbReference type="Proteomes" id="UP001438292"/>
    </source>
</evidence>
<feature type="chain" id="PRO_5045728629" evidence="1">
    <location>
        <begin position="22"/>
        <end position="164"/>
    </location>
</feature>